<evidence type="ECO:0000259" key="2">
    <source>
        <dbReference type="PROSITE" id="PS50878"/>
    </source>
</evidence>
<dbReference type="EMBL" id="BMAU01021101">
    <property type="protein sequence ID" value="GFX90553.1"/>
    <property type="molecule type" value="Genomic_DNA"/>
</dbReference>
<dbReference type="PANTHER" id="PTHR33064:SF37">
    <property type="entry name" value="RIBONUCLEASE H"/>
    <property type="match status" value="1"/>
</dbReference>
<evidence type="ECO:0000313" key="3">
    <source>
        <dbReference type="EMBL" id="GFX90553.1"/>
    </source>
</evidence>
<dbReference type="InterPro" id="IPR000477">
    <property type="entry name" value="RT_dom"/>
</dbReference>
<dbReference type="PROSITE" id="PS50878">
    <property type="entry name" value="RT_POL"/>
    <property type="match status" value="1"/>
</dbReference>
<dbReference type="InterPro" id="IPR051320">
    <property type="entry name" value="Viral_Replic_Matur_Polypro"/>
</dbReference>
<dbReference type="InterPro" id="IPR041577">
    <property type="entry name" value="RT_RNaseH_2"/>
</dbReference>
<sequence length="204" mass="23748">MPFGLLNAPATFQRFMDQFRNGLTSVNILVYLDDIVLLSETFEQHIEDLRMVFDRLKKFKLCANREKCKFVCSRVKYIGLWITPKRIEVDQDKTAAIQNIPSPRNLKQLQSFFQTCSWYRKSIPNFSDIARLLSNLTKKSTAWKWSEIEQQVLQTLKQCLITPPILRQVDPKKPFIIRTDANSYALDTVLLQGESPADEQPVDF</sequence>
<dbReference type="AlphaFoldDB" id="A0A8X6UWL8"/>
<evidence type="ECO:0000256" key="1">
    <source>
        <dbReference type="ARBA" id="ARBA00012493"/>
    </source>
</evidence>
<dbReference type="InterPro" id="IPR043128">
    <property type="entry name" value="Rev_trsase/Diguanyl_cyclase"/>
</dbReference>
<gene>
    <name evidence="3" type="primary">Tf2-6</name>
    <name evidence="3" type="ORF">TNCV_4335561</name>
</gene>
<dbReference type="Proteomes" id="UP000887159">
    <property type="component" value="Unassembled WGS sequence"/>
</dbReference>
<dbReference type="FunFam" id="3.30.70.270:FF:000003">
    <property type="entry name" value="Transposon Ty3-G Gag-Pol polyprotein"/>
    <property type="match status" value="1"/>
</dbReference>
<proteinExistence type="predicted"/>
<dbReference type="SUPFAM" id="SSF56672">
    <property type="entry name" value="DNA/RNA polymerases"/>
    <property type="match status" value="1"/>
</dbReference>
<dbReference type="Pfam" id="PF00078">
    <property type="entry name" value="RVT_1"/>
    <property type="match status" value="1"/>
</dbReference>
<accession>A0A8X6UWL8</accession>
<evidence type="ECO:0000313" key="4">
    <source>
        <dbReference type="Proteomes" id="UP000887159"/>
    </source>
</evidence>
<name>A0A8X6UWL8_TRICX</name>
<dbReference type="Pfam" id="PF17919">
    <property type="entry name" value="RT_RNaseH_2"/>
    <property type="match status" value="1"/>
</dbReference>
<reference evidence="3" key="1">
    <citation type="submission" date="2020-08" db="EMBL/GenBank/DDBJ databases">
        <title>Multicomponent nature underlies the extraordinary mechanical properties of spider dragline silk.</title>
        <authorList>
            <person name="Kono N."/>
            <person name="Nakamura H."/>
            <person name="Mori M."/>
            <person name="Yoshida Y."/>
            <person name="Ohtoshi R."/>
            <person name="Malay A.D."/>
            <person name="Moran D.A.P."/>
            <person name="Tomita M."/>
            <person name="Numata K."/>
            <person name="Arakawa K."/>
        </authorList>
    </citation>
    <scope>NUCLEOTIDE SEQUENCE</scope>
</reference>
<protein>
    <recommendedName>
        <fullName evidence="1">RNA-directed DNA polymerase</fullName>
        <ecNumber evidence="1">2.7.7.49</ecNumber>
    </recommendedName>
</protein>
<dbReference type="Gene3D" id="3.30.70.270">
    <property type="match status" value="2"/>
</dbReference>
<dbReference type="CDD" id="cd01647">
    <property type="entry name" value="RT_LTR"/>
    <property type="match status" value="1"/>
</dbReference>
<dbReference type="GO" id="GO:0003964">
    <property type="term" value="F:RNA-directed DNA polymerase activity"/>
    <property type="evidence" value="ECO:0007669"/>
    <property type="project" value="UniProtKB-EC"/>
</dbReference>
<feature type="domain" description="Reverse transcriptase" evidence="2">
    <location>
        <begin position="1"/>
        <end position="82"/>
    </location>
</feature>
<dbReference type="EC" id="2.7.7.49" evidence="1"/>
<comment type="caution">
    <text evidence="3">The sequence shown here is derived from an EMBL/GenBank/DDBJ whole genome shotgun (WGS) entry which is preliminary data.</text>
</comment>
<organism evidence="3 4">
    <name type="scientific">Trichonephila clavipes</name>
    <name type="common">Golden silk orbweaver</name>
    <name type="synonym">Nephila clavipes</name>
    <dbReference type="NCBI Taxonomy" id="2585209"/>
    <lineage>
        <taxon>Eukaryota</taxon>
        <taxon>Metazoa</taxon>
        <taxon>Ecdysozoa</taxon>
        <taxon>Arthropoda</taxon>
        <taxon>Chelicerata</taxon>
        <taxon>Arachnida</taxon>
        <taxon>Araneae</taxon>
        <taxon>Araneomorphae</taxon>
        <taxon>Entelegynae</taxon>
        <taxon>Araneoidea</taxon>
        <taxon>Nephilidae</taxon>
        <taxon>Trichonephila</taxon>
    </lineage>
</organism>
<dbReference type="InterPro" id="IPR043502">
    <property type="entry name" value="DNA/RNA_pol_sf"/>
</dbReference>
<keyword evidence="4" id="KW-1185">Reference proteome</keyword>
<dbReference type="PANTHER" id="PTHR33064">
    <property type="entry name" value="POL PROTEIN"/>
    <property type="match status" value="1"/>
</dbReference>
<dbReference type="FunFam" id="3.30.70.270:FF:000020">
    <property type="entry name" value="Transposon Tf2-6 polyprotein-like Protein"/>
    <property type="match status" value="1"/>
</dbReference>